<proteinExistence type="inferred from homology"/>
<dbReference type="PANTHER" id="PTHR42894">
    <property type="entry name" value="N-(5'-PHOSPHORIBOSYL)ANTHRANILATE ISOMERASE"/>
    <property type="match status" value="1"/>
</dbReference>
<evidence type="ECO:0000256" key="5">
    <source>
        <dbReference type="ARBA" id="ARBA00022605"/>
    </source>
</evidence>
<comment type="pathway">
    <text evidence="2 9">Amino-acid biosynthesis; L-tryptophan biosynthesis; L-tryptophan from chorismate: step 3/5.</text>
</comment>
<evidence type="ECO:0000256" key="3">
    <source>
        <dbReference type="ARBA" id="ARBA00012572"/>
    </source>
</evidence>
<evidence type="ECO:0000256" key="4">
    <source>
        <dbReference type="ARBA" id="ARBA00022272"/>
    </source>
</evidence>
<dbReference type="EMBL" id="CATKSH010000006">
    <property type="protein sequence ID" value="CAI9120430.1"/>
    <property type="molecule type" value="Genomic_DNA"/>
</dbReference>
<organism evidence="11 12">
    <name type="scientific">Brytella acorum</name>
    <dbReference type="NCBI Taxonomy" id="2959299"/>
    <lineage>
        <taxon>Bacteria</taxon>
        <taxon>Pseudomonadati</taxon>
        <taxon>Pseudomonadota</taxon>
        <taxon>Alphaproteobacteria</taxon>
        <taxon>Acetobacterales</taxon>
        <taxon>Acetobacteraceae</taxon>
        <taxon>Brytella</taxon>
    </lineage>
</organism>
<evidence type="ECO:0000313" key="12">
    <source>
        <dbReference type="Proteomes" id="UP001176960"/>
    </source>
</evidence>
<dbReference type="Proteomes" id="UP001176960">
    <property type="component" value="Unassembled WGS sequence"/>
</dbReference>
<comment type="catalytic activity">
    <reaction evidence="1 9">
        <text>N-(5-phospho-beta-D-ribosyl)anthranilate = 1-(2-carboxyphenylamino)-1-deoxy-D-ribulose 5-phosphate</text>
        <dbReference type="Rhea" id="RHEA:21540"/>
        <dbReference type="ChEBI" id="CHEBI:18277"/>
        <dbReference type="ChEBI" id="CHEBI:58613"/>
        <dbReference type="EC" id="5.3.1.24"/>
    </reaction>
</comment>
<feature type="domain" description="N-(5'phosphoribosyl) anthranilate isomerase (PRAI)" evidence="10">
    <location>
        <begin position="14"/>
        <end position="212"/>
    </location>
</feature>
<evidence type="ECO:0000256" key="9">
    <source>
        <dbReference type="HAMAP-Rule" id="MF_00135"/>
    </source>
</evidence>
<keyword evidence="7 9" id="KW-0057">Aromatic amino acid biosynthesis</keyword>
<keyword evidence="12" id="KW-1185">Reference proteome</keyword>
<sequence>MPENWPCLADRPGVKICGLNDDASVQTSIEAGADWLGFVFFERSPRHLALDEARRLTRRAEALKGRRVGLFVKPLDDEIARVLDVAELDILQIYDIPERAETLRARFARPVWLSCGISARDDLPQITRLDGLIIEARPDDHAARPGGNGQSFDWSLTAGWSSPAPWLLAGGLSPENVATALAASGARAVDVSSGVESAPGKKSPELIRKFIKAARGYCLPLRN</sequence>
<evidence type="ECO:0000313" key="11">
    <source>
        <dbReference type="EMBL" id="CAI9120430.1"/>
    </source>
</evidence>
<dbReference type="CDD" id="cd00405">
    <property type="entry name" value="PRAI"/>
    <property type="match status" value="1"/>
</dbReference>
<dbReference type="RefSeq" id="WP_289840556.1">
    <property type="nucleotide sequence ID" value="NZ_CATKSH010000006.1"/>
</dbReference>
<comment type="similarity">
    <text evidence="9">Belongs to the TrpF family.</text>
</comment>
<evidence type="ECO:0000256" key="1">
    <source>
        <dbReference type="ARBA" id="ARBA00001164"/>
    </source>
</evidence>
<comment type="caution">
    <text evidence="11">The sequence shown here is derived from an EMBL/GenBank/DDBJ whole genome shotgun (WGS) entry which is preliminary data.</text>
</comment>
<dbReference type="SUPFAM" id="SSF51366">
    <property type="entry name" value="Ribulose-phoshate binding barrel"/>
    <property type="match status" value="1"/>
</dbReference>
<dbReference type="AlphaFoldDB" id="A0AA35UFV4"/>
<evidence type="ECO:0000256" key="6">
    <source>
        <dbReference type="ARBA" id="ARBA00022822"/>
    </source>
</evidence>
<evidence type="ECO:0000256" key="7">
    <source>
        <dbReference type="ARBA" id="ARBA00023141"/>
    </source>
</evidence>
<dbReference type="EC" id="5.3.1.24" evidence="3 9"/>
<reference evidence="11" key="1">
    <citation type="submission" date="2023-03" db="EMBL/GenBank/DDBJ databases">
        <authorList>
            <person name="Cleenwerck I."/>
        </authorList>
    </citation>
    <scope>NUCLEOTIDE SEQUENCE</scope>
    <source>
        <strain evidence="11">LMG 32879</strain>
    </source>
</reference>
<dbReference type="HAMAP" id="MF_00135">
    <property type="entry name" value="PRAI"/>
    <property type="match status" value="1"/>
</dbReference>
<keyword evidence="6 9" id="KW-0822">Tryptophan biosynthesis</keyword>
<evidence type="ECO:0000256" key="8">
    <source>
        <dbReference type="ARBA" id="ARBA00023235"/>
    </source>
</evidence>
<name>A0AA35UFV4_9PROT</name>
<dbReference type="PANTHER" id="PTHR42894:SF1">
    <property type="entry name" value="N-(5'-PHOSPHORIBOSYL)ANTHRANILATE ISOMERASE"/>
    <property type="match status" value="1"/>
</dbReference>
<protein>
    <recommendedName>
        <fullName evidence="4 9">N-(5'-phosphoribosyl)anthranilate isomerase</fullName>
        <shortName evidence="9">PRAI</shortName>
        <ecNumber evidence="3 9">5.3.1.24</ecNumber>
    </recommendedName>
</protein>
<dbReference type="InterPro" id="IPR013785">
    <property type="entry name" value="Aldolase_TIM"/>
</dbReference>
<dbReference type="GO" id="GO:0000162">
    <property type="term" value="P:L-tryptophan biosynthetic process"/>
    <property type="evidence" value="ECO:0007669"/>
    <property type="project" value="UniProtKB-UniRule"/>
</dbReference>
<gene>
    <name evidence="9" type="primary">trpF</name>
    <name evidence="11" type="ORF">LMG32879_001263</name>
</gene>
<dbReference type="InterPro" id="IPR001240">
    <property type="entry name" value="PRAI_dom"/>
</dbReference>
<dbReference type="NCBIfam" id="NF002295">
    <property type="entry name" value="PRK01222.1-1"/>
    <property type="match status" value="1"/>
</dbReference>
<accession>A0AA35UFV4</accession>
<dbReference type="InterPro" id="IPR011060">
    <property type="entry name" value="RibuloseP-bd_barrel"/>
</dbReference>
<dbReference type="InterPro" id="IPR044643">
    <property type="entry name" value="TrpF_fam"/>
</dbReference>
<evidence type="ECO:0000259" key="10">
    <source>
        <dbReference type="Pfam" id="PF00697"/>
    </source>
</evidence>
<dbReference type="Gene3D" id="3.20.20.70">
    <property type="entry name" value="Aldolase class I"/>
    <property type="match status" value="1"/>
</dbReference>
<evidence type="ECO:0000256" key="2">
    <source>
        <dbReference type="ARBA" id="ARBA00004664"/>
    </source>
</evidence>
<keyword evidence="5 9" id="KW-0028">Amino-acid biosynthesis</keyword>
<keyword evidence="8 9" id="KW-0413">Isomerase</keyword>
<dbReference type="GO" id="GO:0004640">
    <property type="term" value="F:phosphoribosylanthranilate isomerase activity"/>
    <property type="evidence" value="ECO:0007669"/>
    <property type="project" value="UniProtKB-UniRule"/>
</dbReference>
<dbReference type="Pfam" id="PF00697">
    <property type="entry name" value="PRAI"/>
    <property type="match status" value="1"/>
</dbReference>